<name>A0ABW6AJB2_9BACT</name>
<gene>
    <name evidence="1" type="ORF">ACFS25_16635</name>
</gene>
<dbReference type="Proteomes" id="UP001597512">
    <property type="component" value="Unassembled WGS sequence"/>
</dbReference>
<dbReference type="InterPro" id="IPR045788">
    <property type="entry name" value="MobC_2"/>
</dbReference>
<evidence type="ECO:0000313" key="1">
    <source>
        <dbReference type="EMBL" id="MFD2935411.1"/>
    </source>
</evidence>
<proteinExistence type="predicted"/>
<dbReference type="Pfam" id="PF19514">
    <property type="entry name" value="MobC_2"/>
    <property type="match status" value="1"/>
</dbReference>
<sequence length="209" mass="23696">MFATKSKMCFAARKTYPSANATTVGPPKRQHLAQAGASAPAARFFATQSELREVMENEAEKKQLNPGGRPNLSGEEVLAYRLVTRVNEKDHLAIQRDFSLWQSSRVGRIADYLREIILNRNTPKLTVAKGDIQKDQVVELTQTLHNIRQHLKHLDTNYNQIAKRINSIEHTGKLYYEVQTSKVIIDKIGPIITQIDSLVKAQTEEIFKK</sequence>
<evidence type="ECO:0000313" key="2">
    <source>
        <dbReference type="Proteomes" id="UP001597512"/>
    </source>
</evidence>
<comment type="caution">
    <text evidence="1">The sequence shown here is derived from an EMBL/GenBank/DDBJ whole genome shotgun (WGS) entry which is preliminary data.</text>
</comment>
<dbReference type="RefSeq" id="WP_381503299.1">
    <property type="nucleotide sequence ID" value="NZ_JBHUOM010000016.1"/>
</dbReference>
<organism evidence="1 2">
    <name type="scientific">Spirosoma flavum</name>
    <dbReference type="NCBI Taxonomy" id="2048557"/>
    <lineage>
        <taxon>Bacteria</taxon>
        <taxon>Pseudomonadati</taxon>
        <taxon>Bacteroidota</taxon>
        <taxon>Cytophagia</taxon>
        <taxon>Cytophagales</taxon>
        <taxon>Cytophagaceae</taxon>
        <taxon>Spirosoma</taxon>
    </lineage>
</organism>
<dbReference type="EMBL" id="JBHUOM010000016">
    <property type="protein sequence ID" value="MFD2935411.1"/>
    <property type="molecule type" value="Genomic_DNA"/>
</dbReference>
<evidence type="ECO:0008006" key="3">
    <source>
        <dbReference type="Google" id="ProtNLM"/>
    </source>
</evidence>
<reference evidence="2" key="1">
    <citation type="journal article" date="2019" name="Int. J. Syst. Evol. Microbiol.">
        <title>The Global Catalogue of Microorganisms (GCM) 10K type strain sequencing project: providing services to taxonomists for standard genome sequencing and annotation.</title>
        <authorList>
            <consortium name="The Broad Institute Genomics Platform"/>
            <consortium name="The Broad Institute Genome Sequencing Center for Infectious Disease"/>
            <person name="Wu L."/>
            <person name="Ma J."/>
        </authorList>
    </citation>
    <scope>NUCLEOTIDE SEQUENCE [LARGE SCALE GENOMIC DNA]</scope>
    <source>
        <strain evidence="2">KCTC 52490</strain>
    </source>
</reference>
<protein>
    <recommendedName>
        <fullName evidence="3">Plasmid mobilization relaxosome protein MobC</fullName>
    </recommendedName>
</protein>
<keyword evidence="2" id="KW-1185">Reference proteome</keyword>
<accession>A0ABW6AJB2</accession>